<feature type="compositionally biased region" description="Low complexity" evidence="8">
    <location>
        <begin position="57"/>
        <end position="68"/>
    </location>
</feature>
<evidence type="ECO:0000259" key="9">
    <source>
        <dbReference type="PROSITE" id="PS51032"/>
    </source>
</evidence>
<comment type="caution">
    <text evidence="10">The sequence shown here is derived from an EMBL/GenBank/DDBJ whole genome shotgun (WGS) entry which is preliminary data.</text>
</comment>
<dbReference type="SUPFAM" id="SSF54171">
    <property type="entry name" value="DNA-binding domain"/>
    <property type="match status" value="1"/>
</dbReference>
<dbReference type="FunFam" id="3.30.730.10:FF:000001">
    <property type="entry name" value="Ethylene-responsive transcription factor 2"/>
    <property type="match status" value="1"/>
</dbReference>
<protein>
    <recommendedName>
        <fullName evidence="9">AP2/ERF domain-containing protein</fullName>
    </recommendedName>
</protein>
<dbReference type="AlphaFoldDB" id="A0A8T2WQ32"/>
<evidence type="ECO:0000256" key="4">
    <source>
        <dbReference type="ARBA" id="ARBA00023159"/>
    </source>
</evidence>
<evidence type="ECO:0000256" key="1">
    <source>
        <dbReference type="ARBA" id="ARBA00004123"/>
    </source>
</evidence>
<keyword evidence="6" id="KW-0539">Nucleus</keyword>
<dbReference type="PANTHER" id="PTHR31985:SF299">
    <property type="entry name" value="AP2 DOMAIN CLASS TRANSCRIPTION FACTOR"/>
    <property type="match status" value="1"/>
</dbReference>
<dbReference type="GO" id="GO:0005634">
    <property type="term" value="C:nucleus"/>
    <property type="evidence" value="ECO:0007669"/>
    <property type="project" value="UniProtKB-SubCell"/>
</dbReference>
<dbReference type="Proteomes" id="UP000807159">
    <property type="component" value="Chromosome 18"/>
</dbReference>
<dbReference type="GO" id="GO:0003677">
    <property type="term" value="F:DNA binding"/>
    <property type="evidence" value="ECO:0007669"/>
    <property type="project" value="UniProtKB-KW"/>
</dbReference>
<proteinExistence type="inferred from homology"/>
<dbReference type="InterPro" id="IPR016177">
    <property type="entry name" value="DNA-bd_dom_sf"/>
</dbReference>
<evidence type="ECO:0000256" key="3">
    <source>
        <dbReference type="ARBA" id="ARBA00023125"/>
    </source>
</evidence>
<comment type="subcellular location">
    <subcellularLocation>
        <location evidence="1">Nucleus</location>
    </subcellularLocation>
</comment>
<dbReference type="Gene3D" id="3.30.730.10">
    <property type="entry name" value="AP2/ERF domain"/>
    <property type="match status" value="1"/>
</dbReference>
<dbReference type="PRINTS" id="PR00367">
    <property type="entry name" value="ETHRSPELEMNT"/>
</dbReference>
<evidence type="ECO:0000256" key="7">
    <source>
        <dbReference type="ARBA" id="ARBA00024343"/>
    </source>
</evidence>
<evidence type="ECO:0000313" key="10">
    <source>
        <dbReference type="EMBL" id="KAH8482121.1"/>
    </source>
</evidence>
<sequence>MTVSPVSNSNSETDSTSTYSSSLQALSSPSSSGLSPNPVSKPDPEENPRKPKRPRESTSTSTSTNSNSKHPVFRGVRMRTWGKWVSEIREPRKKNRIWLGTFSTPEMAARAHDVAALSIKGNSAILNFPKLAGSLPRPASNSPRDVQAAAAKAASMDFNIVPSAPTEVCDDENNSNSNDSTASNNNRSSSSLVTQSSSSPSSSSTAEVTSSPSDVATPEELSEIVELPSLETNLEEFPEFVLFGDSWPYNINQPWYCEDYGAVGTGYFSDQYLSIIPESNVITTTGAFETSLWEH</sequence>
<dbReference type="InterPro" id="IPR051032">
    <property type="entry name" value="AP2/ERF_TF_ERF_subfamily"/>
</dbReference>
<evidence type="ECO:0000256" key="8">
    <source>
        <dbReference type="SAM" id="MobiDB-lite"/>
    </source>
</evidence>
<evidence type="ECO:0000256" key="2">
    <source>
        <dbReference type="ARBA" id="ARBA00023015"/>
    </source>
</evidence>
<dbReference type="InterPro" id="IPR001471">
    <property type="entry name" value="AP2/ERF_dom"/>
</dbReference>
<keyword evidence="2" id="KW-0805">Transcription regulation</keyword>
<dbReference type="GO" id="GO:0003700">
    <property type="term" value="F:DNA-binding transcription factor activity"/>
    <property type="evidence" value="ECO:0007669"/>
    <property type="project" value="InterPro"/>
</dbReference>
<dbReference type="PANTHER" id="PTHR31985">
    <property type="entry name" value="ETHYLENE-RESPONSIVE TRANSCRIPTION FACTOR ERF042-RELATED"/>
    <property type="match status" value="1"/>
</dbReference>
<evidence type="ECO:0000256" key="5">
    <source>
        <dbReference type="ARBA" id="ARBA00023163"/>
    </source>
</evidence>
<keyword evidence="3" id="KW-0238">DNA-binding</keyword>
<dbReference type="Pfam" id="PF00847">
    <property type="entry name" value="AP2"/>
    <property type="match status" value="1"/>
</dbReference>
<feature type="compositionally biased region" description="Low complexity" evidence="8">
    <location>
        <begin position="7"/>
        <end position="40"/>
    </location>
</feature>
<comment type="similarity">
    <text evidence="7">Belongs to the AP2/ERF transcription factor family. ERF subfamily.</text>
</comment>
<reference evidence="10" key="1">
    <citation type="journal article" date="2021" name="J. Hered.">
        <title>Genome Assembly of Salicaceae Populus deltoides (Eastern Cottonwood) I-69 Based on Nanopore Sequencing and Hi-C Technologies.</title>
        <authorList>
            <person name="Bai S."/>
            <person name="Wu H."/>
            <person name="Zhang J."/>
            <person name="Pan Z."/>
            <person name="Zhao W."/>
            <person name="Li Z."/>
            <person name="Tong C."/>
        </authorList>
    </citation>
    <scope>NUCLEOTIDE SEQUENCE</scope>
    <source>
        <tissue evidence="10">Leaf</tissue>
    </source>
</reference>
<dbReference type="PROSITE" id="PS51032">
    <property type="entry name" value="AP2_ERF"/>
    <property type="match status" value="1"/>
</dbReference>
<accession>A0A8T2WQ32</accession>
<keyword evidence="11" id="KW-1185">Reference proteome</keyword>
<evidence type="ECO:0000256" key="6">
    <source>
        <dbReference type="ARBA" id="ARBA00023242"/>
    </source>
</evidence>
<gene>
    <name evidence="10" type="ORF">H0E87_029544</name>
</gene>
<feature type="region of interest" description="Disordered" evidence="8">
    <location>
        <begin position="163"/>
        <end position="220"/>
    </location>
</feature>
<dbReference type="InterPro" id="IPR036955">
    <property type="entry name" value="AP2/ERF_dom_sf"/>
</dbReference>
<keyword evidence="4" id="KW-0010">Activator</keyword>
<evidence type="ECO:0000313" key="11">
    <source>
        <dbReference type="Proteomes" id="UP000807159"/>
    </source>
</evidence>
<feature type="compositionally biased region" description="Low complexity" evidence="8">
    <location>
        <begin position="174"/>
        <end position="213"/>
    </location>
</feature>
<organism evidence="10 11">
    <name type="scientific">Populus deltoides</name>
    <name type="common">Eastern poplar</name>
    <name type="synonym">Eastern cottonwood</name>
    <dbReference type="NCBI Taxonomy" id="3696"/>
    <lineage>
        <taxon>Eukaryota</taxon>
        <taxon>Viridiplantae</taxon>
        <taxon>Streptophyta</taxon>
        <taxon>Embryophyta</taxon>
        <taxon>Tracheophyta</taxon>
        <taxon>Spermatophyta</taxon>
        <taxon>Magnoliopsida</taxon>
        <taxon>eudicotyledons</taxon>
        <taxon>Gunneridae</taxon>
        <taxon>Pentapetalae</taxon>
        <taxon>rosids</taxon>
        <taxon>fabids</taxon>
        <taxon>Malpighiales</taxon>
        <taxon>Salicaceae</taxon>
        <taxon>Saliceae</taxon>
        <taxon>Populus</taxon>
    </lineage>
</organism>
<dbReference type="CDD" id="cd00018">
    <property type="entry name" value="AP2"/>
    <property type="match status" value="1"/>
</dbReference>
<name>A0A8T2WQ32_POPDE</name>
<keyword evidence="5" id="KW-0804">Transcription</keyword>
<dbReference type="SMART" id="SM00380">
    <property type="entry name" value="AP2"/>
    <property type="match status" value="1"/>
</dbReference>
<dbReference type="EMBL" id="JACEGQ020000018">
    <property type="protein sequence ID" value="KAH8482121.1"/>
    <property type="molecule type" value="Genomic_DNA"/>
</dbReference>
<feature type="domain" description="AP2/ERF" evidence="9">
    <location>
        <begin position="72"/>
        <end position="129"/>
    </location>
</feature>
<feature type="region of interest" description="Disordered" evidence="8">
    <location>
        <begin position="1"/>
        <end position="74"/>
    </location>
</feature>